<evidence type="ECO:0000256" key="7">
    <source>
        <dbReference type="SAM" id="Phobius"/>
    </source>
</evidence>
<evidence type="ECO:0000256" key="5">
    <source>
        <dbReference type="ARBA" id="ARBA00023136"/>
    </source>
</evidence>
<dbReference type="InterPro" id="IPR007248">
    <property type="entry name" value="Mpv17_PMP22"/>
</dbReference>
<feature type="region of interest" description="Disordered" evidence="6">
    <location>
        <begin position="45"/>
        <end position="69"/>
    </location>
</feature>
<evidence type="ECO:0000256" key="1">
    <source>
        <dbReference type="ARBA" id="ARBA00004141"/>
    </source>
</evidence>
<reference evidence="8" key="1">
    <citation type="submission" date="2021-01" db="EMBL/GenBank/DDBJ databases">
        <authorList>
            <person name="Corre E."/>
            <person name="Pelletier E."/>
            <person name="Niang G."/>
            <person name="Scheremetjew M."/>
            <person name="Finn R."/>
            <person name="Kale V."/>
            <person name="Holt S."/>
            <person name="Cochrane G."/>
            <person name="Meng A."/>
            <person name="Brown T."/>
            <person name="Cohen L."/>
        </authorList>
    </citation>
    <scope>NUCLEOTIDE SEQUENCE</scope>
    <source>
        <strain evidence="8">CCMP125</strain>
    </source>
</reference>
<keyword evidence="5 7" id="KW-0472">Membrane</keyword>
<dbReference type="Pfam" id="PF04117">
    <property type="entry name" value="Mpv17_PMP22"/>
    <property type="match status" value="1"/>
</dbReference>
<keyword evidence="4 7" id="KW-1133">Transmembrane helix</keyword>
<proteinExistence type="inferred from homology"/>
<sequence length="394" mass="45197">MATFFKWYLASLKSHPLLTNMGSAMVMMTSGDMVAQEMEFAASVADRAASQSDSNEEHGVRRTSRQQQKDVFAADPTATGAVVHHGNSYGFFYQRECHDKNTNEKCRPEWEVSNHDHGVTIQEFRTTREVLKAREEHNQDTVDNVPDIHHVLYPSDESPQNFVDWLVHSVTKSLNAKEESNDEYFHDRNQHRHHELDLFRSGMMAGWAMFLLTPFYVTLFRWYEKNLPPGRTLAGVASRVGMSFVTSVPVNLAFFAYGCMAHHTADWATLVAEHYKEEELRHILLLEEQRTEVKEDETGRKGMLAPLSSFTPQMAMLATSSSRNDLPHFNWEEAWSKIRNKWESEMLYTTQTSASFWIPFNSVNFSLVPVHLRPVTQCAAGVGWNCFLSLAQHR</sequence>
<comment type="subcellular location">
    <subcellularLocation>
        <location evidence="1">Membrane</location>
        <topology evidence="1">Multi-pass membrane protein</topology>
    </subcellularLocation>
</comment>
<comment type="similarity">
    <text evidence="2">Belongs to the peroxisomal membrane protein PXMP2/4 family.</text>
</comment>
<dbReference type="GO" id="GO:0016020">
    <property type="term" value="C:membrane"/>
    <property type="evidence" value="ECO:0007669"/>
    <property type="project" value="UniProtKB-SubCell"/>
</dbReference>
<dbReference type="PANTHER" id="PTHR11266:SF17">
    <property type="entry name" value="PROTEIN MPV17"/>
    <property type="match status" value="1"/>
</dbReference>
<dbReference type="PANTHER" id="PTHR11266">
    <property type="entry name" value="PEROXISOMAL MEMBRANE PROTEIN 2, PXMP2 MPV17"/>
    <property type="match status" value="1"/>
</dbReference>
<dbReference type="AlphaFoldDB" id="A0A7S2Y9B5"/>
<dbReference type="EMBL" id="HBHT01015030">
    <property type="protein sequence ID" value="CAD9961282.1"/>
    <property type="molecule type" value="Transcribed_RNA"/>
</dbReference>
<feature type="transmembrane region" description="Helical" evidence="7">
    <location>
        <begin position="240"/>
        <end position="260"/>
    </location>
</feature>
<name>A0A7S2Y9B5_9STRA</name>
<accession>A0A7S2Y9B5</accession>
<evidence type="ECO:0000256" key="6">
    <source>
        <dbReference type="SAM" id="MobiDB-lite"/>
    </source>
</evidence>
<protein>
    <submittedName>
        <fullName evidence="8">Uncharacterized protein</fullName>
    </submittedName>
</protein>
<evidence type="ECO:0000256" key="2">
    <source>
        <dbReference type="ARBA" id="ARBA00006824"/>
    </source>
</evidence>
<evidence type="ECO:0000256" key="4">
    <source>
        <dbReference type="ARBA" id="ARBA00022989"/>
    </source>
</evidence>
<organism evidence="8">
    <name type="scientific">Entomoneis paludosa</name>
    <dbReference type="NCBI Taxonomy" id="265537"/>
    <lineage>
        <taxon>Eukaryota</taxon>
        <taxon>Sar</taxon>
        <taxon>Stramenopiles</taxon>
        <taxon>Ochrophyta</taxon>
        <taxon>Bacillariophyta</taxon>
        <taxon>Bacillariophyceae</taxon>
        <taxon>Bacillariophycidae</taxon>
        <taxon>Entomoneidaceae</taxon>
        <taxon>Entomoneis</taxon>
    </lineage>
</organism>
<evidence type="ECO:0000256" key="3">
    <source>
        <dbReference type="ARBA" id="ARBA00022692"/>
    </source>
</evidence>
<keyword evidence="3 7" id="KW-0812">Transmembrane</keyword>
<feature type="transmembrane region" description="Helical" evidence="7">
    <location>
        <begin position="198"/>
        <end position="220"/>
    </location>
</feature>
<gene>
    <name evidence="8" type="ORF">APAL1065_LOCUS10009</name>
</gene>
<dbReference type="GO" id="GO:0005737">
    <property type="term" value="C:cytoplasm"/>
    <property type="evidence" value="ECO:0007669"/>
    <property type="project" value="TreeGrafter"/>
</dbReference>
<evidence type="ECO:0000313" key="8">
    <source>
        <dbReference type="EMBL" id="CAD9961282.1"/>
    </source>
</evidence>